<proteinExistence type="predicted"/>
<feature type="domain" description="EGF-like" evidence="3">
    <location>
        <begin position="12"/>
        <end position="51"/>
    </location>
</feature>
<dbReference type="PROSITE" id="PS50026">
    <property type="entry name" value="EGF_3"/>
    <property type="match status" value="1"/>
</dbReference>
<dbReference type="CDD" id="cd00054">
    <property type="entry name" value="EGF_CA"/>
    <property type="match status" value="1"/>
</dbReference>
<evidence type="ECO:0000259" key="3">
    <source>
        <dbReference type="PROSITE" id="PS50026"/>
    </source>
</evidence>
<comment type="caution">
    <text evidence="4">The sequence shown here is derived from an EMBL/GenBank/DDBJ whole genome shotgun (WGS) entry which is preliminary data.</text>
</comment>
<keyword evidence="2" id="KW-0472">Membrane</keyword>
<evidence type="ECO:0000256" key="1">
    <source>
        <dbReference type="PROSITE-ProRule" id="PRU00076"/>
    </source>
</evidence>
<dbReference type="SUPFAM" id="SSF57196">
    <property type="entry name" value="EGF/Laminin"/>
    <property type="match status" value="1"/>
</dbReference>
<feature type="transmembrane region" description="Helical" evidence="2">
    <location>
        <begin position="122"/>
        <end position="142"/>
    </location>
</feature>
<keyword evidence="5" id="KW-1185">Reference proteome</keyword>
<name>A0AAD9PUA5_ACRCE</name>
<accession>A0AAD9PUA5</accession>
<sequence length="147" mass="17193">MIVIRYIRDRSEAFNCTNSTCQNGGTCYADKERKSLPSCKCPPQYSGHYCEISLPFESTTQVKALKKEDVGRQFKQVYCMCERVFIMQRHARKGTVPLVFSAIFLFFYADKLVILFSFKTIFGKFFFLSIIVSKLLLHNWWLSQIVR</sequence>
<comment type="caution">
    <text evidence="1">Lacks conserved residue(s) required for the propagation of feature annotation.</text>
</comment>
<evidence type="ECO:0000256" key="2">
    <source>
        <dbReference type="SAM" id="Phobius"/>
    </source>
</evidence>
<reference evidence="4" key="2">
    <citation type="journal article" date="2023" name="Science">
        <title>Genomic signatures of disease resistance in endangered staghorn corals.</title>
        <authorList>
            <person name="Vollmer S.V."/>
            <person name="Selwyn J.D."/>
            <person name="Despard B.A."/>
            <person name="Roesel C.L."/>
        </authorList>
    </citation>
    <scope>NUCLEOTIDE SEQUENCE</scope>
    <source>
        <strain evidence="4">K2</strain>
    </source>
</reference>
<feature type="disulfide bond" evidence="1">
    <location>
        <begin position="41"/>
        <end position="50"/>
    </location>
</feature>
<dbReference type="EMBL" id="JARQWQ010000129">
    <property type="protein sequence ID" value="KAK2549247.1"/>
    <property type="molecule type" value="Genomic_DNA"/>
</dbReference>
<dbReference type="AlphaFoldDB" id="A0AAD9PUA5"/>
<dbReference type="PROSITE" id="PS00022">
    <property type="entry name" value="EGF_1"/>
    <property type="match status" value="1"/>
</dbReference>
<evidence type="ECO:0000313" key="5">
    <source>
        <dbReference type="Proteomes" id="UP001249851"/>
    </source>
</evidence>
<dbReference type="Gene3D" id="2.10.25.10">
    <property type="entry name" value="Laminin"/>
    <property type="match status" value="1"/>
</dbReference>
<dbReference type="Proteomes" id="UP001249851">
    <property type="component" value="Unassembled WGS sequence"/>
</dbReference>
<organism evidence="4 5">
    <name type="scientific">Acropora cervicornis</name>
    <name type="common">Staghorn coral</name>
    <dbReference type="NCBI Taxonomy" id="6130"/>
    <lineage>
        <taxon>Eukaryota</taxon>
        <taxon>Metazoa</taxon>
        <taxon>Cnidaria</taxon>
        <taxon>Anthozoa</taxon>
        <taxon>Hexacorallia</taxon>
        <taxon>Scleractinia</taxon>
        <taxon>Astrocoeniina</taxon>
        <taxon>Acroporidae</taxon>
        <taxon>Acropora</taxon>
    </lineage>
</organism>
<keyword evidence="1" id="KW-1015">Disulfide bond</keyword>
<reference evidence="4" key="1">
    <citation type="journal article" date="2023" name="G3 (Bethesda)">
        <title>Whole genome assembly and annotation of the endangered Caribbean coral Acropora cervicornis.</title>
        <authorList>
            <person name="Selwyn J.D."/>
            <person name="Vollmer S.V."/>
        </authorList>
    </citation>
    <scope>NUCLEOTIDE SEQUENCE</scope>
    <source>
        <strain evidence="4">K2</strain>
    </source>
</reference>
<protein>
    <recommendedName>
        <fullName evidence="3">EGF-like domain-containing protein</fullName>
    </recommendedName>
</protein>
<feature type="transmembrane region" description="Helical" evidence="2">
    <location>
        <begin position="96"/>
        <end position="116"/>
    </location>
</feature>
<keyword evidence="2" id="KW-0812">Transmembrane</keyword>
<keyword evidence="1" id="KW-0245">EGF-like domain</keyword>
<gene>
    <name evidence="4" type="ORF">P5673_030357</name>
</gene>
<evidence type="ECO:0000313" key="4">
    <source>
        <dbReference type="EMBL" id="KAK2549247.1"/>
    </source>
</evidence>
<dbReference type="InterPro" id="IPR000742">
    <property type="entry name" value="EGF"/>
</dbReference>
<keyword evidence="2" id="KW-1133">Transmembrane helix</keyword>